<name>A0A444JBP0_9BACT</name>
<gene>
    <name evidence="7" type="ORF">VU01_13061</name>
</gene>
<dbReference type="GO" id="GO:0005886">
    <property type="term" value="C:plasma membrane"/>
    <property type="evidence" value="ECO:0007669"/>
    <property type="project" value="UniProtKB-SubCell"/>
</dbReference>
<keyword evidence="5 6" id="KW-0472">Membrane</keyword>
<keyword evidence="4 6" id="KW-1133">Transmembrane helix</keyword>
<organism evidence="7 8">
    <name type="scientific">Candidatus Electrothrix marina</name>
    <dbReference type="NCBI Taxonomy" id="1859130"/>
    <lineage>
        <taxon>Bacteria</taxon>
        <taxon>Pseudomonadati</taxon>
        <taxon>Thermodesulfobacteriota</taxon>
        <taxon>Desulfobulbia</taxon>
        <taxon>Desulfobulbales</taxon>
        <taxon>Desulfobulbaceae</taxon>
        <taxon>Candidatus Electrothrix</taxon>
    </lineage>
</organism>
<comment type="caution">
    <text evidence="7">The sequence shown here is derived from an EMBL/GenBank/DDBJ whole genome shotgun (WGS) entry which is preliminary data.</text>
</comment>
<keyword evidence="2" id="KW-1003">Cell membrane</keyword>
<sequence length="104" mass="11588">MHLLSMSTFFLLGQGVGLNFSAQVYLVMVPPVILLTLLPVSLAGWGVREGAMVAFFLLIGAEKSRVLTFSLLYGFVAVIASLPGFIIFLRRKKLRRREKIHPLQ</sequence>
<protein>
    <submittedName>
        <fullName evidence="7">Lysylphosphatidylglycerol synthase TM region</fullName>
    </submittedName>
</protein>
<evidence type="ECO:0000256" key="3">
    <source>
        <dbReference type="ARBA" id="ARBA00022692"/>
    </source>
</evidence>
<dbReference type="AlphaFoldDB" id="A0A444JBP0"/>
<keyword evidence="8" id="KW-1185">Reference proteome</keyword>
<feature type="transmembrane region" description="Helical" evidence="6">
    <location>
        <begin position="20"/>
        <end position="38"/>
    </location>
</feature>
<evidence type="ECO:0000256" key="4">
    <source>
        <dbReference type="ARBA" id="ARBA00022989"/>
    </source>
</evidence>
<feature type="transmembrane region" description="Helical" evidence="6">
    <location>
        <begin position="67"/>
        <end position="89"/>
    </location>
</feature>
<evidence type="ECO:0000256" key="1">
    <source>
        <dbReference type="ARBA" id="ARBA00004651"/>
    </source>
</evidence>
<evidence type="ECO:0000256" key="2">
    <source>
        <dbReference type="ARBA" id="ARBA00022475"/>
    </source>
</evidence>
<comment type="subcellular location">
    <subcellularLocation>
        <location evidence="1">Cell membrane</location>
        <topology evidence="1">Multi-pass membrane protein</topology>
    </subcellularLocation>
</comment>
<dbReference type="InterPro" id="IPR022791">
    <property type="entry name" value="L-PG_synthase/AglD"/>
</dbReference>
<evidence type="ECO:0000313" key="8">
    <source>
        <dbReference type="Proteomes" id="UP000288892"/>
    </source>
</evidence>
<reference evidence="7 8" key="1">
    <citation type="submission" date="2017-01" db="EMBL/GenBank/DDBJ databases">
        <title>The cable genome- insights into the physiology and evolution of filamentous bacteria capable of sulfide oxidation via long distance electron transfer.</title>
        <authorList>
            <person name="Schreiber L."/>
            <person name="Bjerg J.T."/>
            <person name="Boggild A."/>
            <person name="Van De Vossenberg J."/>
            <person name="Meysman F."/>
            <person name="Nielsen L.P."/>
            <person name="Schramm A."/>
            <person name="Kjeldsen K.U."/>
        </authorList>
    </citation>
    <scope>NUCLEOTIDE SEQUENCE [LARGE SCALE GENOMIC DNA]</scope>
    <source>
        <strain evidence="7">A5</strain>
    </source>
</reference>
<evidence type="ECO:0000256" key="6">
    <source>
        <dbReference type="SAM" id="Phobius"/>
    </source>
</evidence>
<evidence type="ECO:0000256" key="5">
    <source>
        <dbReference type="ARBA" id="ARBA00023136"/>
    </source>
</evidence>
<dbReference type="PANTHER" id="PTHR40277">
    <property type="entry name" value="BLL5419 PROTEIN"/>
    <property type="match status" value="1"/>
</dbReference>
<dbReference type="Pfam" id="PF03706">
    <property type="entry name" value="LPG_synthase_TM"/>
    <property type="match status" value="1"/>
</dbReference>
<dbReference type="EMBL" id="MTKS01000306">
    <property type="protein sequence ID" value="RWX50520.1"/>
    <property type="molecule type" value="Genomic_DNA"/>
</dbReference>
<dbReference type="PANTHER" id="PTHR40277:SF1">
    <property type="entry name" value="BLL5419 PROTEIN"/>
    <property type="match status" value="1"/>
</dbReference>
<dbReference type="Proteomes" id="UP000288892">
    <property type="component" value="Unassembled WGS sequence"/>
</dbReference>
<proteinExistence type="predicted"/>
<evidence type="ECO:0000313" key="7">
    <source>
        <dbReference type="EMBL" id="RWX50520.1"/>
    </source>
</evidence>
<accession>A0A444JBP0</accession>
<keyword evidence="3 6" id="KW-0812">Transmembrane</keyword>